<comment type="caution">
    <text evidence="2">The sequence shown here is derived from an EMBL/GenBank/DDBJ whole genome shotgun (WGS) entry which is preliminary data.</text>
</comment>
<proteinExistence type="predicted"/>
<keyword evidence="3" id="KW-1185">Reference proteome</keyword>
<gene>
    <name evidence="2" type="ORF">HNQ97_003929</name>
</gene>
<keyword evidence="1" id="KW-0732">Signal</keyword>
<dbReference type="EMBL" id="JACJHZ010000019">
    <property type="protein sequence ID" value="MBA9021919.1"/>
    <property type="molecule type" value="Genomic_DNA"/>
</dbReference>
<dbReference type="PROSITE" id="PS51257">
    <property type="entry name" value="PROKAR_LIPOPROTEIN"/>
    <property type="match status" value="1"/>
</dbReference>
<protein>
    <submittedName>
        <fullName evidence="2">Uncharacterized protein</fullName>
    </submittedName>
</protein>
<feature type="chain" id="PRO_5045520973" evidence="1">
    <location>
        <begin position="25"/>
        <end position="55"/>
    </location>
</feature>
<dbReference type="Proteomes" id="UP000587524">
    <property type="component" value="Unassembled WGS sequence"/>
</dbReference>
<sequence length="55" mass="5694">MKTASTFLQLLALSACLVARVLGAGDMQTPGVRRALQTMAGAGRQTITECLTAQA</sequence>
<evidence type="ECO:0000256" key="1">
    <source>
        <dbReference type="SAM" id="SignalP"/>
    </source>
</evidence>
<dbReference type="RefSeq" id="WP_169808396.1">
    <property type="nucleotide sequence ID" value="NZ_JACJHY010000019.1"/>
</dbReference>
<evidence type="ECO:0000313" key="3">
    <source>
        <dbReference type="Proteomes" id="UP000587524"/>
    </source>
</evidence>
<reference evidence="2 3" key="1">
    <citation type="submission" date="2020-08" db="EMBL/GenBank/DDBJ databases">
        <title>Genomic Encyclopedia of Type Strains, Phase IV (KMG-IV): sequencing the most valuable type-strain genomes for metagenomic binning, comparative biology and taxonomic classification.</title>
        <authorList>
            <person name="Goeker M."/>
        </authorList>
    </citation>
    <scope>NUCLEOTIDE SEQUENCE [LARGE SCALE GENOMIC DNA]</scope>
    <source>
        <strain evidence="2 3">DSM 17455</strain>
    </source>
</reference>
<feature type="signal peptide" evidence="1">
    <location>
        <begin position="1"/>
        <end position="24"/>
    </location>
</feature>
<evidence type="ECO:0000313" key="2">
    <source>
        <dbReference type="EMBL" id="MBA9021919.1"/>
    </source>
</evidence>
<name>A0ABR6CA67_9HYPH</name>
<organism evidence="2 3">
    <name type="scientific">Aminobacter ciceronei</name>
    <dbReference type="NCBI Taxonomy" id="150723"/>
    <lineage>
        <taxon>Bacteria</taxon>
        <taxon>Pseudomonadati</taxon>
        <taxon>Pseudomonadota</taxon>
        <taxon>Alphaproteobacteria</taxon>
        <taxon>Hyphomicrobiales</taxon>
        <taxon>Phyllobacteriaceae</taxon>
        <taxon>Aminobacter</taxon>
    </lineage>
</organism>
<accession>A0ABR6CA67</accession>